<dbReference type="EC" id="2.3.1.225" evidence="10"/>
<evidence type="ECO:0000256" key="2">
    <source>
        <dbReference type="ARBA" id="ARBA00008574"/>
    </source>
</evidence>
<dbReference type="Pfam" id="PF01529">
    <property type="entry name" value="DHHC"/>
    <property type="match status" value="1"/>
</dbReference>
<evidence type="ECO:0000256" key="3">
    <source>
        <dbReference type="ARBA" id="ARBA00022679"/>
    </source>
</evidence>
<feature type="domain" description="Palmitoyltransferase DHHC" evidence="11">
    <location>
        <begin position="181"/>
        <end position="324"/>
    </location>
</feature>
<gene>
    <name evidence="12" type="ORF">VaNZ11_013591</name>
</gene>
<organism evidence="12 13">
    <name type="scientific">Volvox africanus</name>
    <dbReference type="NCBI Taxonomy" id="51714"/>
    <lineage>
        <taxon>Eukaryota</taxon>
        <taxon>Viridiplantae</taxon>
        <taxon>Chlorophyta</taxon>
        <taxon>core chlorophytes</taxon>
        <taxon>Chlorophyceae</taxon>
        <taxon>CS clade</taxon>
        <taxon>Chlamydomonadales</taxon>
        <taxon>Volvocaceae</taxon>
        <taxon>Volvox</taxon>
    </lineage>
</organism>
<keyword evidence="7" id="KW-0564">Palmitate</keyword>
<keyword evidence="6 10" id="KW-0472">Membrane</keyword>
<keyword evidence="9 10" id="KW-0012">Acyltransferase</keyword>
<dbReference type="PROSITE" id="PS50216">
    <property type="entry name" value="DHHC"/>
    <property type="match status" value="1"/>
</dbReference>
<evidence type="ECO:0000256" key="9">
    <source>
        <dbReference type="ARBA" id="ARBA00023315"/>
    </source>
</evidence>
<keyword evidence="8" id="KW-0449">Lipoprotein</keyword>
<dbReference type="PANTHER" id="PTHR22883">
    <property type="entry name" value="ZINC FINGER DHHC DOMAIN CONTAINING PROTEIN"/>
    <property type="match status" value="1"/>
</dbReference>
<evidence type="ECO:0000256" key="5">
    <source>
        <dbReference type="ARBA" id="ARBA00022989"/>
    </source>
</evidence>
<keyword evidence="3 10" id="KW-0808">Transferase</keyword>
<dbReference type="InterPro" id="IPR039859">
    <property type="entry name" value="PFA4/ZDH16/20/ERF2-like"/>
</dbReference>
<comment type="similarity">
    <text evidence="2 10">Belongs to the DHHC palmitoyltransferase family.</text>
</comment>
<dbReference type="EMBL" id="BSDZ01000080">
    <property type="protein sequence ID" value="GLI69049.1"/>
    <property type="molecule type" value="Genomic_DNA"/>
</dbReference>
<accession>A0ABQ5SI08</accession>
<evidence type="ECO:0000256" key="8">
    <source>
        <dbReference type="ARBA" id="ARBA00023288"/>
    </source>
</evidence>
<evidence type="ECO:0000256" key="6">
    <source>
        <dbReference type="ARBA" id="ARBA00023136"/>
    </source>
</evidence>
<evidence type="ECO:0000313" key="13">
    <source>
        <dbReference type="Proteomes" id="UP001165090"/>
    </source>
</evidence>
<keyword evidence="5 10" id="KW-1133">Transmembrane helix</keyword>
<keyword evidence="4 10" id="KW-0812">Transmembrane</keyword>
<feature type="transmembrane region" description="Helical" evidence="10">
    <location>
        <begin position="225"/>
        <end position="248"/>
    </location>
</feature>
<evidence type="ECO:0000259" key="11">
    <source>
        <dbReference type="Pfam" id="PF01529"/>
    </source>
</evidence>
<dbReference type="Proteomes" id="UP001165090">
    <property type="component" value="Unassembled WGS sequence"/>
</dbReference>
<keyword evidence="13" id="KW-1185">Reference proteome</keyword>
<evidence type="ECO:0000313" key="12">
    <source>
        <dbReference type="EMBL" id="GLI69049.1"/>
    </source>
</evidence>
<dbReference type="InterPro" id="IPR001594">
    <property type="entry name" value="Palmitoyltrfase_DHHC"/>
</dbReference>
<evidence type="ECO:0000256" key="7">
    <source>
        <dbReference type="ARBA" id="ARBA00023139"/>
    </source>
</evidence>
<feature type="transmembrane region" description="Helical" evidence="10">
    <location>
        <begin position="287"/>
        <end position="312"/>
    </location>
</feature>
<reference evidence="12 13" key="1">
    <citation type="journal article" date="2023" name="IScience">
        <title>Expanded male sex-determining region conserved during the evolution of homothallism in the green alga Volvox.</title>
        <authorList>
            <person name="Yamamoto K."/>
            <person name="Matsuzaki R."/>
            <person name="Mahakham W."/>
            <person name="Heman W."/>
            <person name="Sekimoto H."/>
            <person name="Kawachi M."/>
            <person name="Minakuchi Y."/>
            <person name="Toyoda A."/>
            <person name="Nozaki H."/>
        </authorList>
    </citation>
    <scope>NUCLEOTIDE SEQUENCE [LARGE SCALE GENOMIC DNA]</scope>
    <source>
        <strain evidence="12 13">NIES-4468</strain>
    </source>
</reference>
<protein>
    <recommendedName>
        <fullName evidence="10">S-acyltransferase</fullName>
        <ecNumber evidence="10">2.3.1.225</ecNumber>
    </recommendedName>
    <alternativeName>
        <fullName evidence="10">Palmitoyltransferase</fullName>
    </alternativeName>
</protein>
<comment type="domain">
    <text evidence="10">The DHHC domain is required for palmitoyltransferase activity.</text>
</comment>
<name>A0ABQ5SI08_9CHLO</name>
<proteinExistence type="inferred from homology"/>
<comment type="catalytic activity">
    <reaction evidence="10">
        <text>L-cysteinyl-[protein] + hexadecanoyl-CoA = S-hexadecanoyl-L-cysteinyl-[protein] + CoA</text>
        <dbReference type="Rhea" id="RHEA:36683"/>
        <dbReference type="Rhea" id="RHEA-COMP:10131"/>
        <dbReference type="Rhea" id="RHEA-COMP:11032"/>
        <dbReference type="ChEBI" id="CHEBI:29950"/>
        <dbReference type="ChEBI" id="CHEBI:57287"/>
        <dbReference type="ChEBI" id="CHEBI:57379"/>
        <dbReference type="ChEBI" id="CHEBI:74151"/>
        <dbReference type="EC" id="2.3.1.225"/>
    </reaction>
</comment>
<dbReference type="PANTHER" id="PTHR22883:SF301">
    <property type="entry name" value="PALMITOYLTRANSFERASE ZDHHC12"/>
    <property type="match status" value="1"/>
</dbReference>
<comment type="caution">
    <text evidence="12">The sequence shown here is derived from an EMBL/GenBank/DDBJ whole genome shotgun (WGS) entry which is preliminary data.</text>
</comment>
<evidence type="ECO:0000256" key="10">
    <source>
        <dbReference type="RuleBase" id="RU079119"/>
    </source>
</evidence>
<comment type="subcellular location">
    <subcellularLocation>
        <location evidence="1">Endomembrane system</location>
        <topology evidence="1">Multi-pass membrane protein</topology>
    </subcellularLocation>
</comment>
<sequence length="431" mass="47807">MMINSYLKDQDSTDDDDEALWINPGQDNLPTNLPAVSPWRAPNAYNRNVRTKALMRAVRGTAIWGLIDIKVILWFVVHVSVPLLLLYIDEDARQIFSKALGRDQSAAGEDARGLSTEIPQDPGSGGVRWALLRPERLLLLVLLGLMATALGLFGSLYASNPGWIHAGFPAVDLALDSGRGPCPQCGEVPSLRSHHDKRTGQCVHKYDHHCWFLSATIGDLNHARFVWLLFVEVALLTWLQCWLMPLALSCGMMQSRWLSAGRRAQTGSPPSPLTSCPRVPSWDRMVVLWLLLAFGAVVLVLVMHLALIHGYLVATNQATLELLKGPRLPYLSRAYASLPPSRPGGGCKTGMTSDSHGEVSLTQIVRQHWQGVTPPRPFDEGLLRNLRIFFLEPKPHPYRYRTGITELALQPVATSTRRPQSAAWWPTSMTA</sequence>
<feature type="transmembrane region" description="Helical" evidence="10">
    <location>
        <begin position="137"/>
        <end position="158"/>
    </location>
</feature>
<feature type="transmembrane region" description="Helical" evidence="10">
    <location>
        <begin position="62"/>
        <end position="88"/>
    </location>
</feature>
<evidence type="ECO:0000256" key="1">
    <source>
        <dbReference type="ARBA" id="ARBA00004127"/>
    </source>
</evidence>
<evidence type="ECO:0000256" key="4">
    <source>
        <dbReference type="ARBA" id="ARBA00022692"/>
    </source>
</evidence>